<keyword evidence="5 7" id="KW-1133">Transmembrane helix</keyword>
<dbReference type="OrthoDB" id="280866at2"/>
<feature type="transmembrane region" description="Helical" evidence="7">
    <location>
        <begin position="88"/>
        <end position="109"/>
    </location>
</feature>
<dbReference type="GO" id="GO:0005886">
    <property type="term" value="C:plasma membrane"/>
    <property type="evidence" value="ECO:0007669"/>
    <property type="project" value="UniProtKB-SubCell"/>
</dbReference>
<evidence type="ECO:0000256" key="1">
    <source>
        <dbReference type="ARBA" id="ARBA00004651"/>
    </source>
</evidence>
<feature type="transmembrane region" description="Helical" evidence="7">
    <location>
        <begin position="61"/>
        <end position="82"/>
    </location>
</feature>
<organism evidence="8 9">
    <name type="scientific">Noviherbaspirillum humi</name>
    <dbReference type="NCBI Taxonomy" id="1688639"/>
    <lineage>
        <taxon>Bacteria</taxon>
        <taxon>Pseudomonadati</taxon>
        <taxon>Pseudomonadota</taxon>
        <taxon>Betaproteobacteria</taxon>
        <taxon>Burkholderiales</taxon>
        <taxon>Oxalobacteraceae</taxon>
        <taxon>Noviherbaspirillum</taxon>
    </lineage>
</organism>
<evidence type="ECO:0000313" key="8">
    <source>
        <dbReference type="EMBL" id="SNS87736.1"/>
    </source>
</evidence>
<accession>A0A239I1L2</accession>
<keyword evidence="3" id="KW-1003">Cell membrane</keyword>
<keyword evidence="9" id="KW-1185">Reference proteome</keyword>
<name>A0A239I1L2_9BURK</name>
<gene>
    <name evidence="8" type="ORF">SAMN06265795_10882</name>
</gene>
<dbReference type="InterPro" id="IPR032808">
    <property type="entry name" value="DoxX"/>
</dbReference>
<keyword evidence="6 7" id="KW-0472">Membrane</keyword>
<dbReference type="InterPro" id="IPR051907">
    <property type="entry name" value="DoxX-like_oxidoreductase"/>
</dbReference>
<evidence type="ECO:0000256" key="6">
    <source>
        <dbReference type="ARBA" id="ARBA00023136"/>
    </source>
</evidence>
<feature type="transmembrane region" description="Helical" evidence="7">
    <location>
        <begin position="30"/>
        <end position="54"/>
    </location>
</feature>
<evidence type="ECO:0000313" key="9">
    <source>
        <dbReference type="Proteomes" id="UP000198284"/>
    </source>
</evidence>
<dbReference type="RefSeq" id="WP_089399854.1">
    <property type="nucleotide sequence ID" value="NZ_FZOT01000008.1"/>
</dbReference>
<dbReference type="EMBL" id="FZOT01000008">
    <property type="protein sequence ID" value="SNS87736.1"/>
    <property type="molecule type" value="Genomic_DNA"/>
</dbReference>
<evidence type="ECO:0000256" key="4">
    <source>
        <dbReference type="ARBA" id="ARBA00022692"/>
    </source>
</evidence>
<evidence type="ECO:0000256" key="2">
    <source>
        <dbReference type="ARBA" id="ARBA00006679"/>
    </source>
</evidence>
<comment type="similarity">
    <text evidence="2">Belongs to the DoxX family.</text>
</comment>
<dbReference type="PANTHER" id="PTHR33452:SF1">
    <property type="entry name" value="INNER MEMBRANE PROTEIN YPHA-RELATED"/>
    <property type="match status" value="1"/>
</dbReference>
<proteinExistence type="inferred from homology"/>
<comment type="subcellular location">
    <subcellularLocation>
        <location evidence="1">Cell membrane</location>
        <topology evidence="1">Multi-pass membrane protein</topology>
    </subcellularLocation>
</comment>
<dbReference type="AlphaFoldDB" id="A0A239I1L2"/>
<dbReference type="Proteomes" id="UP000198284">
    <property type="component" value="Unassembled WGS sequence"/>
</dbReference>
<protein>
    <submittedName>
        <fullName evidence="8">Putative oxidoreductase</fullName>
    </submittedName>
</protein>
<evidence type="ECO:0000256" key="3">
    <source>
        <dbReference type="ARBA" id="ARBA00022475"/>
    </source>
</evidence>
<dbReference type="Pfam" id="PF07681">
    <property type="entry name" value="DoxX"/>
    <property type="match status" value="1"/>
</dbReference>
<feature type="transmembrane region" description="Helical" evidence="7">
    <location>
        <begin position="121"/>
        <end position="140"/>
    </location>
</feature>
<keyword evidence="4 7" id="KW-0812">Transmembrane</keyword>
<evidence type="ECO:0000256" key="5">
    <source>
        <dbReference type="ARBA" id="ARBA00022989"/>
    </source>
</evidence>
<reference evidence="8 9" key="1">
    <citation type="submission" date="2017-06" db="EMBL/GenBank/DDBJ databases">
        <authorList>
            <person name="Kim H.J."/>
            <person name="Triplett B.A."/>
        </authorList>
    </citation>
    <scope>NUCLEOTIDE SEQUENCE [LARGE SCALE GENOMIC DNA]</scope>
    <source>
        <strain evidence="8 9">U15</strain>
    </source>
</reference>
<evidence type="ECO:0000256" key="7">
    <source>
        <dbReference type="SAM" id="Phobius"/>
    </source>
</evidence>
<dbReference type="PANTHER" id="PTHR33452">
    <property type="entry name" value="OXIDOREDUCTASE CATD-RELATED"/>
    <property type="match status" value="1"/>
</dbReference>
<sequence>MQTTTLHTTSATPVAASGDDIGKLLLRASLAVFLLFHGFSKLAGGIGFITGMLAKAGLPGALGYLVYIGEVVAPLLILFGVWTRAASLVVAINMVVALLLVHTGQFFSLSQTGGWALELQGFYFFSALAVAVMGAGRYSVGGTAGKWN</sequence>